<dbReference type="EC" id="5.5.1.2" evidence="3"/>
<dbReference type="GO" id="GO:0016829">
    <property type="term" value="F:lyase activity"/>
    <property type="evidence" value="ECO:0007669"/>
    <property type="project" value="UniProtKB-ARBA"/>
</dbReference>
<dbReference type="Gene3D" id="1.20.200.10">
    <property type="entry name" value="Fumarase/aspartase (Central domain)"/>
    <property type="match status" value="1"/>
</dbReference>
<protein>
    <submittedName>
        <fullName evidence="3">3-carboxy-cis,cis-muconate cycloisomerase</fullName>
        <ecNumber evidence="3">5.5.1.2</ecNumber>
    </submittedName>
</protein>
<name>A0A934IN49_9HYPH</name>
<gene>
    <name evidence="3" type="ORF">JCR33_07030</name>
</gene>
<dbReference type="PRINTS" id="PR00149">
    <property type="entry name" value="FUMRATELYASE"/>
</dbReference>
<dbReference type="InterPro" id="IPR020557">
    <property type="entry name" value="Fumarate_lyase_CS"/>
</dbReference>
<comment type="similarity">
    <text evidence="1">Belongs to the class-II fumarase/aspartase family.</text>
</comment>
<dbReference type="GO" id="GO:0047472">
    <property type="term" value="F:3-carboxy-cis,cis-muconate cycloisomerase activity"/>
    <property type="evidence" value="ECO:0007669"/>
    <property type="project" value="UniProtKB-EC"/>
</dbReference>
<dbReference type="PANTHER" id="PTHR43172">
    <property type="entry name" value="ADENYLOSUCCINATE LYASE"/>
    <property type="match status" value="1"/>
</dbReference>
<dbReference type="PANTHER" id="PTHR43172:SF2">
    <property type="entry name" value="ADENYLOSUCCINATE LYASE C-TERMINAL DOMAIN-CONTAINING PROTEIN"/>
    <property type="match status" value="1"/>
</dbReference>
<dbReference type="InterPro" id="IPR022761">
    <property type="entry name" value="Fumarate_lyase_N"/>
</dbReference>
<evidence type="ECO:0000256" key="1">
    <source>
        <dbReference type="ARBA" id="ARBA00034772"/>
    </source>
</evidence>
<evidence type="ECO:0000313" key="4">
    <source>
        <dbReference type="Proteomes" id="UP000609531"/>
    </source>
</evidence>
<proteinExistence type="inferred from homology"/>
<dbReference type="InterPro" id="IPR000362">
    <property type="entry name" value="Fumarate_lyase_fam"/>
</dbReference>
<dbReference type="Proteomes" id="UP000609531">
    <property type="component" value="Unassembled WGS sequence"/>
</dbReference>
<keyword evidence="3" id="KW-0413">Isomerase</keyword>
<dbReference type="Pfam" id="PF00206">
    <property type="entry name" value="Lyase_1"/>
    <property type="match status" value="1"/>
</dbReference>
<reference evidence="3" key="1">
    <citation type="submission" date="2020-12" db="EMBL/GenBank/DDBJ databases">
        <title>Bacterial taxonomy.</title>
        <authorList>
            <person name="Pan X."/>
        </authorList>
    </citation>
    <scope>NUCLEOTIDE SEQUENCE</scope>
    <source>
        <strain evidence="3">B2012</strain>
    </source>
</reference>
<keyword evidence="4" id="KW-1185">Reference proteome</keyword>
<dbReference type="AlphaFoldDB" id="A0A934IN49"/>
<evidence type="ECO:0000313" key="3">
    <source>
        <dbReference type="EMBL" id="MBJ3775433.1"/>
    </source>
</evidence>
<sequence>MGVTVFEHSLFAPLFGDAETAAVFAPDHTLALYNTVELALTRALAANGLADHAAAERVAALLADFRPDMDALAVATLRDGIPLPGYVKALKAAAGDDAVAVHKGSTSQDIMDTALVLALRSVNAMLETRLGALIVALGELADRFGDRPLMGRTRMQAALPVTVRHRIKEWRTPLAREVAALEGLRPRLEVLQFGGPVGTREGWEGKGDAVARHMAAALGLADPGAAWHTERGNLAAYAAWLAAVSAALGKIGADVALMAQQGIGEIRLAGGGGSSAMAHKANPIAAELLVTLARFTAAGLGGFAQSAVHEQERSGTAWALEWMILPQMCVATGAGLATALRLVAAVEMMGSAGSTP</sequence>
<dbReference type="InterPro" id="IPR008948">
    <property type="entry name" value="L-Aspartase-like"/>
</dbReference>
<feature type="domain" description="Fumarate lyase N-terminal" evidence="2">
    <location>
        <begin position="96"/>
        <end position="292"/>
    </location>
</feature>
<dbReference type="SUPFAM" id="SSF48557">
    <property type="entry name" value="L-aspartase-like"/>
    <property type="match status" value="1"/>
</dbReference>
<dbReference type="PROSITE" id="PS00163">
    <property type="entry name" value="FUMARATE_LYASES"/>
    <property type="match status" value="1"/>
</dbReference>
<dbReference type="EMBL" id="JAEKJA010000005">
    <property type="protein sequence ID" value="MBJ3775433.1"/>
    <property type="molecule type" value="Genomic_DNA"/>
</dbReference>
<comment type="caution">
    <text evidence="3">The sequence shown here is derived from an EMBL/GenBank/DDBJ whole genome shotgun (WGS) entry which is preliminary data.</text>
</comment>
<dbReference type="RefSeq" id="WP_198881332.1">
    <property type="nucleotide sequence ID" value="NZ_JAEKJA010000005.1"/>
</dbReference>
<dbReference type="NCBIfam" id="NF004631">
    <property type="entry name" value="PRK05975.1"/>
    <property type="match status" value="1"/>
</dbReference>
<evidence type="ECO:0000259" key="2">
    <source>
        <dbReference type="Pfam" id="PF00206"/>
    </source>
</evidence>
<accession>A0A934IN49</accession>
<organism evidence="3 4">
    <name type="scientific">Acuticoccus mangrovi</name>
    <dbReference type="NCBI Taxonomy" id="2796142"/>
    <lineage>
        <taxon>Bacteria</taxon>
        <taxon>Pseudomonadati</taxon>
        <taxon>Pseudomonadota</taxon>
        <taxon>Alphaproteobacteria</taxon>
        <taxon>Hyphomicrobiales</taxon>
        <taxon>Amorphaceae</taxon>
        <taxon>Acuticoccus</taxon>
    </lineage>
</organism>